<dbReference type="SUPFAM" id="SSF64288">
    <property type="entry name" value="Chorismate lyase-like"/>
    <property type="match status" value="1"/>
</dbReference>
<dbReference type="SMART" id="SM00866">
    <property type="entry name" value="UTRA"/>
    <property type="match status" value="1"/>
</dbReference>
<dbReference type="OrthoDB" id="9794015at2"/>
<dbReference type="GO" id="GO:0045892">
    <property type="term" value="P:negative regulation of DNA-templated transcription"/>
    <property type="evidence" value="ECO:0007669"/>
    <property type="project" value="TreeGrafter"/>
</dbReference>
<evidence type="ECO:0000256" key="3">
    <source>
        <dbReference type="ARBA" id="ARBA00023163"/>
    </source>
</evidence>
<dbReference type="Gene3D" id="3.40.1410.10">
    <property type="entry name" value="Chorismate lyase-like"/>
    <property type="match status" value="1"/>
</dbReference>
<evidence type="ECO:0000256" key="2">
    <source>
        <dbReference type="ARBA" id="ARBA00023125"/>
    </source>
</evidence>
<dbReference type="InterPro" id="IPR011663">
    <property type="entry name" value="UTRA"/>
</dbReference>
<keyword evidence="3" id="KW-0804">Transcription</keyword>
<feature type="domain" description="HTH gntR-type" evidence="4">
    <location>
        <begin position="15"/>
        <end position="83"/>
    </location>
</feature>
<dbReference type="GO" id="GO:0003700">
    <property type="term" value="F:DNA-binding transcription factor activity"/>
    <property type="evidence" value="ECO:0007669"/>
    <property type="project" value="InterPro"/>
</dbReference>
<dbReference type="GO" id="GO:0003677">
    <property type="term" value="F:DNA binding"/>
    <property type="evidence" value="ECO:0007669"/>
    <property type="project" value="UniProtKB-KW"/>
</dbReference>
<name>A0A916TMM9_9HYPH</name>
<sequence length="245" mass="27229">MKPAGKQAGNNPNALPLYIQISELLIRDIAAGRLIDGERLPPERDMAADLDISVGTLRKALAELTRKGLLERVQGSGNYIRQGGPTDSVYGMFRLELHSGGGLPTAEILDVTRLDKPARLVGFGIGAFGVSAWGTRIRRLRFLNDQPVAVEEIWLDGQAGEIRREQLSESLYHFYRKQLGFLISRAEDRVGIGQVPDWAPDRFGKAHGAHAGYIERLSWSDGAEAVEFSKTWFDTDRALYIQRLN</sequence>
<evidence type="ECO:0000256" key="1">
    <source>
        <dbReference type="ARBA" id="ARBA00023015"/>
    </source>
</evidence>
<reference evidence="5" key="2">
    <citation type="submission" date="2020-09" db="EMBL/GenBank/DDBJ databases">
        <authorList>
            <person name="Sun Q."/>
            <person name="Zhou Y."/>
        </authorList>
    </citation>
    <scope>NUCLEOTIDE SEQUENCE</scope>
    <source>
        <strain evidence="5">CGMCC 1.12426</strain>
    </source>
</reference>
<evidence type="ECO:0000313" key="5">
    <source>
        <dbReference type="EMBL" id="GGB56143.1"/>
    </source>
</evidence>
<dbReference type="Pfam" id="PF07702">
    <property type="entry name" value="UTRA"/>
    <property type="match status" value="1"/>
</dbReference>
<dbReference type="CDD" id="cd07377">
    <property type="entry name" value="WHTH_GntR"/>
    <property type="match status" value="1"/>
</dbReference>
<dbReference type="PANTHER" id="PTHR44846">
    <property type="entry name" value="MANNOSYL-D-GLYCERATE TRANSPORT/METABOLISM SYSTEM REPRESSOR MNGR-RELATED"/>
    <property type="match status" value="1"/>
</dbReference>
<organism evidence="5 6">
    <name type="scientific">Roseibium aquae</name>
    <dbReference type="NCBI Taxonomy" id="1323746"/>
    <lineage>
        <taxon>Bacteria</taxon>
        <taxon>Pseudomonadati</taxon>
        <taxon>Pseudomonadota</taxon>
        <taxon>Alphaproteobacteria</taxon>
        <taxon>Hyphomicrobiales</taxon>
        <taxon>Stappiaceae</taxon>
        <taxon>Roseibium</taxon>
    </lineage>
</organism>
<dbReference type="SMART" id="SM00345">
    <property type="entry name" value="HTH_GNTR"/>
    <property type="match status" value="1"/>
</dbReference>
<dbReference type="Proteomes" id="UP000605148">
    <property type="component" value="Unassembled WGS sequence"/>
</dbReference>
<dbReference type="InterPro" id="IPR050679">
    <property type="entry name" value="Bact_HTH_transcr_reg"/>
</dbReference>
<comment type="caution">
    <text evidence="5">The sequence shown here is derived from an EMBL/GenBank/DDBJ whole genome shotgun (WGS) entry which is preliminary data.</text>
</comment>
<dbReference type="Gene3D" id="1.10.10.10">
    <property type="entry name" value="Winged helix-like DNA-binding domain superfamily/Winged helix DNA-binding domain"/>
    <property type="match status" value="1"/>
</dbReference>
<evidence type="ECO:0000313" key="6">
    <source>
        <dbReference type="Proteomes" id="UP000605148"/>
    </source>
</evidence>
<accession>A0A916TMM9</accession>
<keyword evidence="2" id="KW-0238">DNA-binding</keyword>
<dbReference type="InterPro" id="IPR028978">
    <property type="entry name" value="Chorismate_lyase_/UTRA_dom_sf"/>
</dbReference>
<dbReference type="AlphaFoldDB" id="A0A916TMM9"/>
<keyword evidence="1" id="KW-0805">Transcription regulation</keyword>
<dbReference type="PANTHER" id="PTHR44846:SF1">
    <property type="entry name" value="MANNOSYL-D-GLYCERATE TRANSPORT_METABOLISM SYSTEM REPRESSOR MNGR-RELATED"/>
    <property type="match status" value="1"/>
</dbReference>
<proteinExistence type="predicted"/>
<reference evidence="5" key="1">
    <citation type="journal article" date="2014" name="Int. J. Syst. Evol. Microbiol.">
        <title>Complete genome sequence of Corynebacterium casei LMG S-19264T (=DSM 44701T), isolated from a smear-ripened cheese.</title>
        <authorList>
            <consortium name="US DOE Joint Genome Institute (JGI-PGF)"/>
            <person name="Walter F."/>
            <person name="Albersmeier A."/>
            <person name="Kalinowski J."/>
            <person name="Ruckert C."/>
        </authorList>
    </citation>
    <scope>NUCLEOTIDE SEQUENCE</scope>
    <source>
        <strain evidence="5">CGMCC 1.12426</strain>
    </source>
</reference>
<protein>
    <submittedName>
        <fullName evidence="5">GntR family transcriptional regulator</fullName>
    </submittedName>
</protein>
<dbReference type="RefSeq" id="WP_150497232.1">
    <property type="nucleotide sequence ID" value="NZ_BMFA01000009.1"/>
</dbReference>
<dbReference type="SUPFAM" id="SSF46785">
    <property type="entry name" value="Winged helix' DNA-binding domain"/>
    <property type="match status" value="1"/>
</dbReference>
<dbReference type="Pfam" id="PF00392">
    <property type="entry name" value="GntR"/>
    <property type="match status" value="1"/>
</dbReference>
<dbReference type="InterPro" id="IPR036390">
    <property type="entry name" value="WH_DNA-bd_sf"/>
</dbReference>
<dbReference type="PROSITE" id="PS50949">
    <property type="entry name" value="HTH_GNTR"/>
    <property type="match status" value="1"/>
</dbReference>
<dbReference type="InterPro" id="IPR036388">
    <property type="entry name" value="WH-like_DNA-bd_sf"/>
</dbReference>
<dbReference type="EMBL" id="BMFA01000009">
    <property type="protein sequence ID" value="GGB56143.1"/>
    <property type="molecule type" value="Genomic_DNA"/>
</dbReference>
<evidence type="ECO:0000259" key="4">
    <source>
        <dbReference type="PROSITE" id="PS50949"/>
    </source>
</evidence>
<gene>
    <name evidence="5" type="ORF">GCM10011316_30300</name>
</gene>
<keyword evidence="6" id="KW-1185">Reference proteome</keyword>
<dbReference type="InterPro" id="IPR000524">
    <property type="entry name" value="Tscrpt_reg_HTH_GntR"/>
</dbReference>